<organism evidence="9 10">
    <name type="scientific">Parabacteroides faecalis</name>
    <dbReference type="NCBI Taxonomy" id="2924040"/>
    <lineage>
        <taxon>Bacteria</taxon>
        <taxon>Pseudomonadati</taxon>
        <taxon>Bacteroidota</taxon>
        <taxon>Bacteroidia</taxon>
        <taxon>Bacteroidales</taxon>
        <taxon>Tannerellaceae</taxon>
        <taxon>Parabacteroides</taxon>
    </lineage>
</organism>
<name>A0ABT0BW94_9BACT</name>
<dbReference type="GO" id="GO:0006508">
    <property type="term" value="P:proteolysis"/>
    <property type="evidence" value="ECO:0007669"/>
    <property type="project" value="UniProtKB-KW"/>
</dbReference>
<feature type="transmembrane region" description="Helical" evidence="7">
    <location>
        <begin position="134"/>
        <end position="154"/>
    </location>
</feature>
<dbReference type="RefSeq" id="WP_243322881.1">
    <property type="nucleotide sequence ID" value="NZ_JAKZMM010000001.1"/>
</dbReference>
<keyword evidence="3 7" id="KW-0812">Transmembrane</keyword>
<evidence type="ECO:0000256" key="7">
    <source>
        <dbReference type="SAM" id="Phobius"/>
    </source>
</evidence>
<evidence type="ECO:0000256" key="2">
    <source>
        <dbReference type="ARBA" id="ARBA00009045"/>
    </source>
</evidence>
<comment type="subcellular location">
    <subcellularLocation>
        <location evidence="1">Membrane</location>
        <topology evidence="1">Multi-pass membrane protein</topology>
    </subcellularLocation>
</comment>
<dbReference type="GO" id="GO:0008233">
    <property type="term" value="F:peptidase activity"/>
    <property type="evidence" value="ECO:0007669"/>
    <property type="project" value="UniProtKB-KW"/>
</dbReference>
<evidence type="ECO:0000313" key="10">
    <source>
        <dbReference type="Proteomes" id="UP001165444"/>
    </source>
</evidence>
<keyword evidence="10" id="KW-1185">Reference proteome</keyword>
<dbReference type="SUPFAM" id="SSF144091">
    <property type="entry name" value="Rhomboid-like"/>
    <property type="match status" value="1"/>
</dbReference>
<evidence type="ECO:0000256" key="3">
    <source>
        <dbReference type="ARBA" id="ARBA00022692"/>
    </source>
</evidence>
<comment type="similarity">
    <text evidence="2">Belongs to the peptidase S54 family.</text>
</comment>
<evidence type="ECO:0000256" key="6">
    <source>
        <dbReference type="ARBA" id="ARBA00023136"/>
    </source>
</evidence>
<protein>
    <submittedName>
        <fullName evidence="9">Rhomboid family intramembrane serine protease</fullName>
    </submittedName>
</protein>
<dbReference type="PANTHER" id="PTHR43731">
    <property type="entry name" value="RHOMBOID PROTEASE"/>
    <property type="match status" value="1"/>
</dbReference>
<dbReference type="Gene3D" id="1.20.1540.10">
    <property type="entry name" value="Rhomboid-like"/>
    <property type="match status" value="1"/>
</dbReference>
<evidence type="ECO:0000313" key="9">
    <source>
        <dbReference type="EMBL" id="MCJ2379046.1"/>
    </source>
</evidence>
<keyword evidence="4" id="KW-0378">Hydrolase</keyword>
<sequence length="200" mass="22651">MITYLILGITVVVSFICFGNQTLAMKLALSPYQVIHRQEWYRVVTHGFVHADMTHLVVNMFTFWSFGTYMEQYYQYVGLGKWGFLLLYFGGMIFASSFDLAKQKDNPYYLSIGASGAVSAVLFSSIFFDPWGKIYFFALLPIPGILFGVIYLLYCQYMAKQASDHINHNAHFLGALFGFLLPALLNPSLVKLFLGALIGR</sequence>
<feature type="transmembrane region" description="Helical" evidence="7">
    <location>
        <begin position="82"/>
        <end position="101"/>
    </location>
</feature>
<feature type="transmembrane region" description="Helical" evidence="7">
    <location>
        <begin position="108"/>
        <end position="128"/>
    </location>
</feature>
<feature type="domain" description="Peptidase S54 rhomboid" evidence="8">
    <location>
        <begin position="38"/>
        <end position="185"/>
    </location>
</feature>
<gene>
    <name evidence="9" type="ORF">MUN53_00160</name>
</gene>
<evidence type="ECO:0000256" key="5">
    <source>
        <dbReference type="ARBA" id="ARBA00022989"/>
    </source>
</evidence>
<evidence type="ECO:0000256" key="4">
    <source>
        <dbReference type="ARBA" id="ARBA00022801"/>
    </source>
</evidence>
<feature type="transmembrane region" description="Helical" evidence="7">
    <location>
        <begin position="6"/>
        <end position="28"/>
    </location>
</feature>
<dbReference type="Proteomes" id="UP001165444">
    <property type="component" value="Unassembled WGS sequence"/>
</dbReference>
<dbReference type="Pfam" id="PF01694">
    <property type="entry name" value="Rhomboid"/>
    <property type="match status" value="1"/>
</dbReference>
<dbReference type="InterPro" id="IPR022764">
    <property type="entry name" value="Peptidase_S54_rhomboid_dom"/>
</dbReference>
<reference evidence="9 10" key="1">
    <citation type="submission" date="2022-03" db="EMBL/GenBank/DDBJ databases">
        <title>Parabacteroides sp. nov. isolated from swine feces.</title>
        <authorList>
            <person name="Bak J.E."/>
        </authorList>
    </citation>
    <scope>NUCLEOTIDE SEQUENCE [LARGE SCALE GENOMIC DNA]</scope>
    <source>
        <strain evidence="9 10">AGMB00274</strain>
    </source>
</reference>
<evidence type="ECO:0000256" key="1">
    <source>
        <dbReference type="ARBA" id="ARBA00004141"/>
    </source>
</evidence>
<keyword evidence="5 7" id="KW-1133">Transmembrane helix</keyword>
<comment type="caution">
    <text evidence="9">The sequence shown here is derived from an EMBL/GenBank/DDBJ whole genome shotgun (WGS) entry which is preliminary data.</text>
</comment>
<proteinExistence type="inferred from homology"/>
<dbReference type="InterPro" id="IPR035952">
    <property type="entry name" value="Rhomboid-like_sf"/>
</dbReference>
<dbReference type="EMBL" id="JAKZMM010000001">
    <property type="protein sequence ID" value="MCJ2379046.1"/>
    <property type="molecule type" value="Genomic_DNA"/>
</dbReference>
<feature type="transmembrane region" description="Helical" evidence="7">
    <location>
        <begin position="40"/>
        <end position="62"/>
    </location>
</feature>
<dbReference type="PANTHER" id="PTHR43731:SF14">
    <property type="entry name" value="PRESENILIN-ASSOCIATED RHOMBOID-LIKE PROTEIN, MITOCHONDRIAL"/>
    <property type="match status" value="1"/>
</dbReference>
<keyword evidence="9" id="KW-0645">Protease</keyword>
<evidence type="ECO:0000259" key="8">
    <source>
        <dbReference type="Pfam" id="PF01694"/>
    </source>
</evidence>
<keyword evidence="6 7" id="KW-0472">Membrane</keyword>
<feature type="transmembrane region" description="Helical" evidence="7">
    <location>
        <begin position="166"/>
        <end position="185"/>
    </location>
</feature>
<dbReference type="InterPro" id="IPR050925">
    <property type="entry name" value="Rhomboid_protease_S54"/>
</dbReference>
<accession>A0ABT0BW94</accession>